<dbReference type="EMBL" id="OU503036">
    <property type="protein sequence ID" value="CAI9752599.1"/>
    <property type="molecule type" value="Genomic_DNA"/>
</dbReference>
<keyword evidence="7" id="KW-1185">Reference proteome</keyword>
<dbReference type="PANTHER" id="PTHR10257:SF60">
    <property type="entry name" value="SERINE_THREONINE PROTEIN PHOSPHATASE 2A 55 KDA REGULATORY SUBUNIT B' DELTA ISOFORM"/>
    <property type="match status" value="1"/>
</dbReference>
<evidence type="ECO:0000256" key="5">
    <source>
        <dbReference type="SAM" id="MobiDB-lite"/>
    </source>
</evidence>
<dbReference type="PIRSF" id="PIRSF028043">
    <property type="entry name" value="PP2A_B56"/>
    <property type="match status" value="1"/>
</dbReference>
<feature type="region of interest" description="Disordered" evidence="5">
    <location>
        <begin position="16"/>
        <end position="44"/>
    </location>
</feature>
<dbReference type="Pfam" id="PF01603">
    <property type="entry name" value="B56"/>
    <property type="match status" value="1"/>
</dbReference>
<keyword evidence="3" id="KW-0963">Cytoplasm</keyword>
<comment type="subcellular location">
    <subcellularLocation>
        <location evidence="1">Cytoplasm</location>
    </subcellularLocation>
</comment>
<dbReference type="PANTHER" id="PTHR10257">
    <property type="entry name" value="SERINE/THREONINE PROTEIN PHOSPHATASE 2A PP2A REGULATORY SUBUNIT B"/>
    <property type="match status" value="1"/>
</dbReference>
<evidence type="ECO:0000256" key="3">
    <source>
        <dbReference type="ARBA" id="ARBA00022490"/>
    </source>
</evidence>
<gene>
    <name evidence="6" type="ORF">FPE_LOCUS30</name>
</gene>
<accession>A0AAD1YLU7</accession>
<organism evidence="6 7">
    <name type="scientific">Fraxinus pennsylvanica</name>
    <dbReference type="NCBI Taxonomy" id="56036"/>
    <lineage>
        <taxon>Eukaryota</taxon>
        <taxon>Viridiplantae</taxon>
        <taxon>Streptophyta</taxon>
        <taxon>Embryophyta</taxon>
        <taxon>Tracheophyta</taxon>
        <taxon>Spermatophyta</taxon>
        <taxon>Magnoliopsida</taxon>
        <taxon>eudicotyledons</taxon>
        <taxon>Gunneridae</taxon>
        <taxon>Pentapetalae</taxon>
        <taxon>asterids</taxon>
        <taxon>lamiids</taxon>
        <taxon>Lamiales</taxon>
        <taxon>Oleaceae</taxon>
        <taxon>Oleeae</taxon>
        <taxon>Fraxinus</taxon>
    </lineage>
</organism>
<reference evidence="6" key="1">
    <citation type="submission" date="2023-05" db="EMBL/GenBank/DDBJ databases">
        <authorList>
            <person name="Huff M."/>
        </authorList>
    </citation>
    <scope>NUCLEOTIDE SEQUENCE</scope>
</reference>
<dbReference type="InterPro" id="IPR016024">
    <property type="entry name" value="ARM-type_fold"/>
</dbReference>
<dbReference type="GO" id="GO:0005737">
    <property type="term" value="C:cytoplasm"/>
    <property type="evidence" value="ECO:0007669"/>
    <property type="project" value="UniProtKB-SubCell"/>
</dbReference>
<name>A0AAD1YLU7_9LAMI</name>
<sequence>MIKNILNRLPKKQAKITENREGGSSAFSSNALSNSRSTAGSRLGNSNAASLSGLNSNFNSGLNHGNKIPDAVRVNGNAGIVPYEALPSFRDVPNSEKQTLFIKKLNLCCVAFDFTDPTKNLKEKDIKRQTLVELVDYITSANGKFTETVMQEIVRMVTINLFRTLSTQPRENKVLEAFDLEEEEPLMDPAWPHLQIVYEFLLRFVASPETDAKLAKRYIDHSFVLRLLDLFDSEDPREREYLKTVLHRIYGKFMVHRPFIRKAINNIFYRFIFETEKHNGIAELLEILGSIINGFALPLKEEHKLFLVRALIPLHKPKCIPMYHQQLSYCITQFVEKDCKLADTVIRGLLKYWPITNSSKEVMFLGELEEVLEATQPPEFQRCMVPLFRQIGHCLSSSHFQVAERALFLWNNDHIENLIKQNRKVILPIIFPSLEKNVTNHWNQAVRSLTLNVRKIFSDVDPELFEECLLKFQEDEAREKEMETKREATWRRLEEIAAMKAASNEPVLVPSKFKANTSSGQKL</sequence>
<dbReference type="Proteomes" id="UP000834106">
    <property type="component" value="Chromosome 1"/>
</dbReference>
<dbReference type="InterPro" id="IPR002554">
    <property type="entry name" value="PP2A_B56"/>
</dbReference>
<dbReference type="FunFam" id="1.25.10.10:FF:000041">
    <property type="entry name" value="Serine/threonine protein phosphatase 2A regulatory subunit"/>
    <property type="match status" value="1"/>
</dbReference>
<dbReference type="GO" id="GO:0007165">
    <property type="term" value="P:signal transduction"/>
    <property type="evidence" value="ECO:0007669"/>
    <property type="project" value="InterPro"/>
</dbReference>
<dbReference type="GO" id="GO:0019888">
    <property type="term" value="F:protein phosphatase regulator activity"/>
    <property type="evidence" value="ECO:0007669"/>
    <property type="project" value="UniProtKB-UniRule"/>
</dbReference>
<evidence type="ECO:0000313" key="7">
    <source>
        <dbReference type="Proteomes" id="UP000834106"/>
    </source>
</evidence>
<evidence type="ECO:0000256" key="1">
    <source>
        <dbReference type="ARBA" id="ARBA00004496"/>
    </source>
</evidence>
<feature type="compositionally biased region" description="Low complexity" evidence="5">
    <location>
        <begin position="24"/>
        <end position="44"/>
    </location>
</feature>
<evidence type="ECO:0000256" key="4">
    <source>
        <dbReference type="PIRNR" id="PIRNR028043"/>
    </source>
</evidence>
<comment type="similarity">
    <text evidence="2">Belongs to the phosphatase 2A regulatory subunit B56 family.</text>
</comment>
<comment type="function">
    <text evidence="4">The B regulatory subunit might modulate substrate selectivity and catalytic activity, and also might direct the localization of the catalytic enzyme to a particular subcellular compartment.</text>
</comment>
<dbReference type="AlphaFoldDB" id="A0AAD1YLU7"/>
<dbReference type="Gene3D" id="1.25.10.10">
    <property type="entry name" value="Leucine-rich Repeat Variant"/>
    <property type="match status" value="1"/>
</dbReference>
<evidence type="ECO:0000313" key="6">
    <source>
        <dbReference type="EMBL" id="CAI9752599.1"/>
    </source>
</evidence>
<protein>
    <recommendedName>
        <fullName evidence="4">Serine/threonine protein phosphatase 2A regulatory subunit</fullName>
    </recommendedName>
</protein>
<evidence type="ECO:0000256" key="2">
    <source>
        <dbReference type="ARBA" id="ARBA00009745"/>
    </source>
</evidence>
<proteinExistence type="inferred from homology"/>
<dbReference type="InterPro" id="IPR011989">
    <property type="entry name" value="ARM-like"/>
</dbReference>
<dbReference type="SUPFAM" id="SSF48371">
    <property type="entry name" value="ARM repeat"/>
    <property type="match status" value="1"/>
</dbReference>
<dbReference type="GO" id="GO:0000159">
    <property type="term" value="C:protein phosphatase type 2A complex"/>
    <property type="evidence" value="ECO:0007669"/>
    <property type="project" value="UniProtKB-UniRule"/>
</dbReference>